<comment type="caution">
    <text evidence="1">The sequence shown here is derived from an EMBL/GenBank/DDBJ whole genome shotgun (WGS) entry which is preliminary data.</text>
</comment>
<reference evidence="1" key="1">
    <citation type="journal article" date="2020" name="BMC Genomics">
        <title>Correction to: Identification and distribution of gene clusters required for synthesis of sphingolipid metabolism inhibitors in diverse species of the filamentous fungus Fusarium.</title>
        <authorList>
            <person name="Kim H.S."/>
            <person name="Lohmar J.M."/>
            <person name="Busman M."/>
            <person name="Brown D.W."/>
            <person name="Naumann T.A."/>
            <person name="Divon H.H."/>
            <person name="Lysoe E."/>
            <person name="Uhlig S."/>
            <person name="Proctor R.H."/>
        </authorList>
    </citation>
    <scope>NUCLEOTIDE SEQUENCE</scope>
    <source>
        <strain evidence="1">NRRL 45417</strain>
    </source>
</reference>
<evidence type="ECO:0000313" key="2">
    <source>
        <dbReference type="Proteomes" id="UP000604273"/>
    </source>
</evidence>
<accession>A0A8H4WYE3</accession>
<evidence type="ECO:0000313" key="1">
    <source>
        <dbReference type="EMBL" id="KAF4954454.1"/>
    </source>
</evidence>
<proteinExistence type="predicted"/>
<dbReference type="Proteomes" id="UP000604273">
    <property type="component" value="Unassembled WGS sequence"/>
</dbReference>
<sequence length="211" mass="23151">MNKDGDKTALYGNELAELIAQDVSNPIPADNTVNARLANIDGTRTAVLTCQLYVPEDSKRCGGFGLIFKDDSKHDDFDTLEFVKSNALKLNGIINTPSALINAPDDLVEMKKLATGPGTSRAYFSDYLVKKFDEGGHRSYARFDHSLTWNNSTCNTSESKRGNFQSSSLSSTATNTFLDCHRAALQHSTMPLRQGLVPTQSYLAFFNSIVP</sequence>
<keyword evidence="2" id="KW-1185">Reference proteome</keyword>
<organism evidence="1 2">
    <name type="scientific">Fusarium gaditjirri</name>
    <dbReference type="NCBI Taxonomy" id="282569"/>
    <lineage>
        <taxon>Eukaryota</taxon>
        <taxon>Fungi</taxon>
        <taxon>Dikarya</taxon>
        <taxon>Ascomycota</taxon>
        <taxon>Pezizomycotina</taxon>
        <taxon>Sordariomycetes</taxon>
        <taxon>Hypocreomycetidae</taxon>
        <taxon>Hypocreales</taxon>
        <taxon>Nectriaceae</taxon>
        <taxon>Fusarium</taxon>
        <taxon>Fusarium nisikadoi species complex</taxon>
    </lineage>
</organism>
<protein>
    <submittedName>
        <fullName evidence="1">Uncharacterized protein</fullName>
    </submittedName>
</protein>
<reference evidence="1" key="2">
    <citation type="submission" date="2020-05" db="EMBL/GenBank/DDBJ databases">
        <authorList>
            <person name="Kim H.-S."/>
            <person name="Proctor R.H."/>
            <person name="Brown D.W."/>
        </authorList>
    </citation>
    <scope>NUCLEOTIDE SEQUENCE</scope>
    <source>
        <strain evidence="1">NRRL 45417</strain>
    </source>
</reference>
<gene>
    <name evidence="1" type="ORF">FGADI_5233</name>
</gene>
<dbReference type="EMBL" id="JABFAI010000117">
    <property type="protein sequence ID" value="KAF4954454.1"/>
    <property type="molecule type" value="Genomic_DNA"/>
</dbReference>
<dbReference type="AlphaFoldDB" id="A0A8H4WYE3"/>
<dbReference type="OrthoDB" id="4882315at2759"/>
<name>A0A8H4WYE3_9HYPO</name>